<proteinExistence type="predicted"/>
<evidence type="ECO:0000313" key="2">
    <source>
        <dbReference type="EMBL" id="PWN70577.1"/>
    </source>
</evidence>
<evidence type="ECO:0000256" key="1">
    <source>
        <dbReference type="SAM" id="MobiDB-lite"/>
    </source>
</evidence>
<protein>
    <submittedName>
        <fullName evidence="2">Uncharacterized protein</fullName>
    </submittedName>
</protein>
<keyword evidence="3" id="KW-1185">Reference proteome</keyword>
<accession>A0A316XA54</accession>
<feature type="compositionally biased region" description="Polar residues" evidence="1">
    <location>
        <begin position="73"/>
        <end position="82"/>
    </location>
</feature>
<dbReference type="AlphaFoldDB" id="A0A316XA54"/>
<sequence>MLSDFVNFILRVYISKQKTKLIFMEKAKFYFMLALALVIMNSCTDEREPDVTSPSMQNSEKIYEGKVNDSEATENTQQTSAEVLNPVVEDPKNIPPKK</sequence>
<name>A0A316XA54_9FLAO</name>
<dbReference type="Proteomes" id="UP000236594">
    <property type="component" value="Unassembled WGS sequence"/>
</dbReference>
<gene>
    <name evidence="2" type="ORF">C1631_011490</name>
</gene>
<comment type="caution">
    <text evidence="2">The sequence shown here is derived from an EMBL/GenBank/DDBJ whole genome shotgun (WGS) entry which is preliminary data.</text>
</comment>
<dbReference type="EMBL" id="PPED02000002">
    <property type="protein sequence ID" value="PWN70577.1"/>
    <property type="molecule type" value="Genomic_DNA"/>
</dbReference>
<feature type="region of interest" description="Disordered" evidence="1">
    <location>
        <begin position="46"/>
        <end position="98"/>
    </location>
</feature>
<organism evidence="2 3">
    <name type="scientific">Chryseobacterium phosphatilyticum</name>
    <dbReference type="NCBI Taxonomy" id="475075"/>
    <lineage>
        <taxon>Bacteria</taxon>
        <taxon>Pseudomonadati</taxon>
        <taxon>Bacteroidota</taxon>
        <taxon>Flavobacteriia</taxon>
        <taxon>Flavobacteriales</taxon>
        <taxon>Weeksellaceae</taxon>
        <taxon>Chryseobacterium group</taxon>
        <taxon>Chryseobacterium</taxon>
    </lineage>
</organism>
<evidence type="ECO:0000313" key="3">
    <source>
        <dbReference type="Proteomes" id="UP000236594"/>
    </source>
</evidence>
<reference evidence="2 3" key="1">
    <citation type="submission" date="2018-04" db="EMBL/GenBank/DDBJ databases">
        <title>Draft Genome Sequence of Phosphate-Solubilizing Chryseobacterium sp. ISE14 that is a Biocontrol and Plant Growth-Promoting Rhizobacterium Isolated from Cucumber.</title>
        <authorList>
            <person name="Jeong J.-J."/>
            <person name="Sang M.K."/>
            <person name="Choi I.-G."/>
            <person name="Kim K.D."/>
        </authorList>
    </citation>
    <scope>NUCLEOTIDE SEQUENCE [LARGE SCALE GENOMIC DNA]</scope>
    <source>
        <strain evidence="2 3">ISE14</strain>
    </source>
</reference>